<keyword evidence="3" id="KW-1185">Reference proteome</keyword>
<reference evidence="2" key="1">
    <citation type="submission" date="2021-02" db="EMBL/GenBank/DDBJ databases">
        <title>Sequencing the genomes of 1000 actinobacteria strains.</title>
        <authorList>
            <person name="Klenk H.-P."/>
        </authorList>
    </citation>
    <scope>NUCLEOTIDE SEQUENCE</scope>
    <source>
        <strain evidence="2">DSM 22850</strain>
    </source>
</reference>
<dbReference type="Proteomes" id="UP000675163">
    <property type="component" value="Unassembled WGS sequence"/>
</dbReference>
<dbReference type="PANTHER" id="PTHR23131:SF4">
    <property type="entry name" value="METALLO-BETA-LACTAMASE SUPERFAMILY POTEIN"/>
    <property type="match status" value="1"/>
</dbReference>
<dbReference type="GO" id="GO:0016787">
    <property type="term" value="F:hydrolase activity"/>
    <property type="evidence" value="ECO:0007669"/>
    <property type="project" value="UniProtKB-KW"/>
</dbReference>
<evidence type="ECO:0000259" key="1">
    <source>
        <dbReference type="SMART" id="SM00849"/>
    </source>
</evidence>
<name>A0A940PL94_9MICO</name>
<protein>
    <submittedName>
        <fullName evidence="2">Glyoxylase-like metal-dependent hydrolase (Beta-lactamase superfamily II)</fullName>
    </submittedName>
</protein>
<accession>A0A940PL94</accession>
<dbReference type="InterPro" id="IPR036866">
    <property type="entry name" value="RibonucZ/Hydroxyglut_hydro"/>
</dbReference>
<organism evidence="2 3">
    <name type="scientific">Leucobacter exalbidus</name>
    <dbReference type="NCBI Taxonomy" id="662960"/>
    <lineage>
        <taxon>Bacteria</taxon>
        <taxon>Bacillati</taxon>
        <taxon>Actinomycetota</taxon>
        <taxon>Actinomycetes</taxon>
        <taxon>Micrococcales</taxon>
        <taxon>Microbacteriaceae</taxon>
        <taxon>Leucobacter</taxon>
    </lineage>
</organism>
<dbReference type="SMART" id="SM00849">
    <property type="entry name" value="Lactamase_B"/>
    <property type="match status" value="1"/>
</dbReference>
<evidence type="ECO:0000313" key="3">
    <source>
        <dbReference type="Proteomes" id="UP000675163"/>
    </source>
</evidence>
<dbReference type="EMBL" id="JAFIDA010000001">
    <property type="protein sequence ID" value="MBP1326002.1"/>
    <property type="molecule type" value="Genomic_DNA"/>
</dbReference>
<dbReference type="Pfam" id="PF00753">
    <property type="entry name" value="Lactamase_B"/>
    <property type="match status" value="1"/>
</dbReference>
<dbReference type="AlphaFoldDB" id="A0A940PL94"/>
<sequence length="344" mass="37318">MLDREHAFVATSAPQRRAWGKQQLAAAEEVASGLWAVAIPMPGPRMPYSLGYVFFGDDGTHIIDPGWSGETTLQAWEAFLADHGRTLRDVTTILVTHSHPDHLGAADQLRAASGARLILSDVESQVVNGAGRQLLAAADRRQRMQEWGVPHEVQEELLAPVLLDRPSPAVAADALLADGETLQLAGHTLRAIITPGHTAGHLCLEAPDLGLIFTGDHVLPQINPGLGLGSLPGSDPLIDYLTSLRAMHAFDAHEVLPGHEYRFRGLAVRSDQIVDHHLGRTRAVAALAPELGDSPVWEYAKRSPWSRGWEGMQGFLLFSALAQTSLHLDAVRSGRAEPWLQLTR</sequence>
<proteinExistence type="predicted"/>
<dbReference type="SUPFAM" id="SSF56281">
    <property type="entry name" value="Metallo-hydrolase/oxidoreductase"/>
    <property type="match status" value="1"/>
</dbReference>
<dbReference type="InterPro" id="IPR050662">
    <property type="entry name" value="Sec-metab_biosynth-thioest"/>
</dbReference>
<keyword evidence="2" id="KW-0378">Hydrolase</keyword>
<gene>
    <name evidence="2" type="ORF">JOF28_001234</name>
</gene>
<comment type="caution">
    <text evidence="2">The sequence shown here is derived from an EMBL/GenBank/DDBJ whole genome shotgun (WGS) entry which is preliminary data.</text>
</comment>
<dbReference type="RefSeq" id="WP_209704981.1">
    <property type="nucleotide sequence ID" value="NZ_JAFIDA010000001.1"/>
</dbReference>
<evidence type="ECO:0000313" key="2">
    <source>
        <dbReference type="EMBL" id="MBP1326002.1"/>
    </source>
</evidence>
<dbReference type="InterPro" id="IPR001279">
    <property type="entry name" value="Metallo-B-lactamas"/>
</dbReference>
<feature type="domain" description="Metallo-beta-lactamase" evidence="1">
    <location>
        <begin position="48"/>
        <end position="259"/>
    </location>
</feature>
<dbReference type="Gene3D" id="3.60.15.10">
    <property type="entry name" value="Ribonuclease Z/Hydroxyacylglutathione hydrolase-like"/>
    <property type="match status" value="1"/>
</dbReference>
<dbReference type="PANTHER" id="PTHR23131">
    <property type="entry name" value="ENDORIBONUCLEASE LACTB2"/>
    <property type="match status" value="1"/>
</dbReference>